<evidence type="ECO:0000256" key="1">
    <source>
        <dbReference type="SAM" id="MobiDB-lite"/>
    </source>
</evidence>
<keyword evidence="2" id="KW-1185">Reference proteome</keyword>
<protein>
    <submittedName>
        <fullName evidence="3">Uncharacterized protein</fullName>
    </submittedName>
</protein>
<name>A0A915L0N0_ROMCU</name>
<feature type="compositionally biased region" description="Polar residues" evidence="1">
    <location>
        <begin position="270"/>
        <end position="288"/>
    </location>
</feature>
<dbReference type="AlphaFoldDB" id="A0A915L0N0"/>
<sequence>MLPKLNESSSCLDPFNDIGVRYEGPEFRPFAYKAFCKFKCVNDCKLLPTKIVLSNFSCAPDSEASYPHKIKLTCKCEGKRANGKKTEICNTGVYTWLDVERLFKQHCKRDSSGNCFEGTSKNCWTIKTPPSRDGEDAFQALIELMRRSATYRTTTVTTSATTSTTQTTIISKVTRTTMGTNSTTTKTTIGVSTKELPTMPPMPPVETAVWGKEAMAWNPNSARSADYYYVYMDGDSVSKKNPTTKTTMNIMISNHGNDSLMRNTASVQYRTTSGSNPAASSQHHTTSLPHRAPSLPDPLPWSFNRKGVWKMKKRFWRRG</sequence>
<evidence type="ECO:0000313" key="2">
    <source>
        <dbReference type="Proteomes" id="UP000887565"/>
    </source>
</evidence>
<accession>A0A915L0N0</accession>
<reference evidence="3" key="1">
    <citation type="submission" date="2022-11" db="UniProtKB">
        <authorList>
            <consortium name="WormBaseParasite"/>
        </authorList>
    </citation>
    <scope>IDENTIFICATION</scope>
</reference>
<feature type="region of interest" description="Disordered" evidence="1">
    <location>
        <begin position="270"/>
        <end position="295"/>
    </location>
</feature>
<dbReference type="Proteomes" id="UP000887565">
    <property type="component" value="Unplaced"/>
</dbReference>
<organism evidence="2 3">
    <name type="scientific">Romanomermis culicivorax</name>
    <name type="common">Nematode worm</name>
    <dbReference type="NCBI Taxonomy" id="13658"/>
    <lineage>
        <taxon>Eukaryota</taxon>
        <taxon>Metazoa</taxon>
        <taxon>Ecdysozoa</taxon>
        <taxon>Nematoda</taxon>
        <taxon>Enoplea</taxon>
        <taxon>Dorylaimia</taxon>
        <taxon>Mermithida</taxon>
        <taxon>Mermithoidea</taxon>
        <taxon>Mermithidae</taxon>
        <taxon>Romanomermis</taxon>
    </lineage>
</organism>
<proteinExistence type="predicted"/>
<dbReference type="WBParaSite" id="nRc.2.0.1.t44015-RA">
    <property type="protein sequence ID" value="nRc.2.0.1.t44015-RA"/>
    <property type="gene ID" value="nRc.2.0.1.g44015"/>
</dbReference>
<evidence type="ECO:0000313" key="3">
    <source>
        <dbReference type="WBParaSite" id="nRc.2.0.1.t44015-RA"/>
    </source>
</evidence>